<evidence type="ECO:0000256" key="6">
    <source>
        <dbReference type="RuleBase" id="RU003355"/>
    </source>
</evidence>
<keyword evidence="2 5" id="KW-0645">Protease</keyword>
<dbReference type="Proteomes" id="UP001521150">
    <property type="component" value="Unassembled WGS sequence"/>
</dbReference>
<name>A0ABS8Z950_9PSEU</name>
<dbReference type="InterPro" id="IPR000209">
    <property type="entry name" value="Peptidase_S8/S53_dom"/>
</dbReference>
<dbReference type="PROSITE" id="PS00136">
    <property type="entry name" value="SUBTILASE_ASP"/>
    <property type="match status" value="1"/>
</dbReference>
<feature type="active site" description="Charge relay system" evidence="5">
    <location>
        <position position="255"/>
    </location>
</feature>
<evidence type="ECO:0000259" key="7">
    <source>
        <dbReference type="Pfam" id="PF00082"/>
    </source>
</evidence>
<dbReference type="PROSITE" id="PS00137">
    <property type="entry name" value="SUBTILASE_HIS"/>
    <property type="match status" value="1"/>
</dbReference>
<keyword evidence="3 5" id="KW-0378">Hydrolase</keyword>
<gene>
    <name evidence="8" type="ORF">LWC34_05985</name>
</gene>
<dbReference type="RefSeq" id="WP_233723453.1">
    <property type="nucleotide sequence ID" value="NZ_JAJVCN010000001.1"/>
</dbReference>
<evidence type="ECO:0000256" key="1">
    <source>
        <dbReference type="ARBA" id="ARBA00011073"/>
    </source>
</evidence>
<evidence type="ECO:0000256" key="4">
    <source>
        <dbReference type="ARBA" id="ARBA00022825"/>
    </source>
</evidence>
<feature type="active site" description="Charge relay system" evidence="5">
    <location>
        <position position="223"/>
    </location>
</feature>
<proteinExistence type="inferred from homology"/>
<keyword evidence="9" id="KW-1185">Reference proteome</keyword>
<feature type="active site" description="Charge relay system" evidence="5">
    <location>
        <position position="431"/>
    </location>
</feature>
<dbReference type="PROSITE" id="PS51892">
    <property type="entry name" value="SUBTILASE"/>
    <property type="match status" value="1"/>
</dbReference>
<keyword evidence="4 5" id="KW-0720">Serine protease</keyword>
<dbReference type="InterPro" id="IPR022398">
    <property type="entry name" value="Peptidase_S8_His-AS"/>
</dbReference>
<evidence type="ECO:0000313" key="8">
    <source>
        <dbReference type="EMBL" id="MCE7002382.1"/>
    </source>
</evidence>
<dbReference type="PROSITE" id="PS00138">
    <property type="entry name" value="SUBTILASE_SER"/>
    <property type="match status" value="1"/>
</dbReference>
<sequence>MSGTPPYDVLWTSHDGRYVPANPAHLEVPVRRWRSGILLSAFLALTGVPAVAHASPQPFDPADAVTLITGDKVVPSANGGAGYLLPGPGRERLRFTTYQADGHTYVFPSDAMSLIANKVVDQRLFDITALRAYRGTIPLIVKYDEARRPTGGLSAINATAIKADPTQFWQSMTGPALKSSGIAKVWLDGKRRATLDHSVPQIGAPTAWAAGYTGAGTTVAVLDTGVDNTHPDLVTQEIGGKNFTDSPDDLDHYGHGTHVASIVAGTGAKSGGKYRGVAPGARILDVKVLDDSGSGADSGIIAGMQWAAEQGADIVNMSLGDFDTPEVDPLEEAVNTLSAKYGTLFVISAGNYGPVPGTIGSPGAADAALTVGAVDRDNQIAEFSSRGPRKGGGMIKPDITAPGVEIVAARHADGRIGTPVDDGYTAVSGTSMAAPHVAGAAALLAQQHPNLRGDQLKAMLVTASTPTPGLTPFEQGAGRVDSAKVLTQTVTSQPISLSFGQQQWPHTGKPAVTKEISYANNGTSTVTLEVKMDTNGGVFSVSPSRITIPAGGTASATVRAEVSTTPNGGTFGGAVVATSGTTSVRTAVEIDLEVESYDVTITAHDRNGGVPGYTNVFLTNLDTTQLVMPRDFADGKVVQRLAAGRYLLSGSVWTDEPYASDVINAPNLRVDGPITIDLDARKAKPVDIKLPDANAQLQQTQFGFERIAGKNRWTITSFDRGGDISTVGFGQIGPDAPANEATGQLAMNWTSGTDKYALAWFRKGGVHTGLSKVITQKDLATVNVDLGKRIPDPAYIGLTSSPHNARADWGLGVLTPVGPGVHKEFYGGENADWARRLSLPGENYEVFSGAVKHYAPGRTYAESMHQGVFGPAFPDTKDDLWVQQRGDLMVIAIPLFSDGTGNAGWSATSSASTKLYRNGELLGQNNEAGSGRFVIPAGKATYKIVTEATRTGHDQATKVAGTWTFQGDSSTGVAQHPASAIRFTPKLDENAAAPRGLFLLPVTVENQPGTTSKQRLQTVQVSYDKGTTWQNAPLIGGYAMLHHPADAKSVSLRATAADRAGNSVDQTIIDAYLLR</sequence>
<dbReference type="PANTHER" id="PTHR43806">
    <property type="entry name" value="PEPTIDASE S8"/>
    <property type="match status" value="1"/>
</dbReference>
<evidence type="ECO:0000256" key="3">
    <source>
        <dbReference type="ARBA" id="ARBA00022801"/>
    </source>
</evidence>
<dbReference type="InterPro" id="IPR023828">
    <property type="entry name" value="Peptidase_S8_Ser-AS"/>
</dbReference>
<evidence type="ECO:0000256" key="2">
    <source>
        <dbReference type="ARBA" id="ARBA00022670"/>
    </source>
</evidence>
<reference evidence="8 9" key="1">
    <citation type="submission" date="2021-12" db="EMBL/GenBank/DDBJ databases">
        <title>Genome sequence of Kibdelosporangium philippinense ATCC 49844.</title>
        <authorList>
            <person name="Fedorov E.A."/>
            <person name="Omeragic M."/>
            <person name="Shalygina K.F."/>
            <person name="Maclea K.S."/>
        </authorList>
    </citation>
    <scope>NUCLEOTIDE SEQUENCE [LARGE SCALE GENOMIC DNA]</scope>
    <source>
        <strain evidence="8 9">ATCC 49844</strain>
    </source>
</reference>
<dbReference type="PANTHER" id="PTHR43806:SF65">
    <property type="entry name" value="SERINE PROTEASE APRX"/>
    <property type="match status" value="1"/>
</dbReference>
<dbReference type="InterPro" id="IPR015500">
    <property type="entry name" value="Peptidase_S8_subtilisin-rel"/>
</dbReference>
<evidence type="ECO:0000256" key="5">
    <source>
        <dbReference type="PROSITE-ProRule" id="PRU01240"/>
    </source>
</evidence>
<dbReference type="Pfam" id="PF00082">
    <property type="entry name" value="Peptidase_S8"/>
    <property type="match status" value="1"/>
</dbReference>
<dbReference type="InterPro" id="IPR023827">
    <property type="entry name" value="Peptidase_S8_Asp-AS"/>
</dbReference>
<comment type="caution">
    <text evidence="8">The sequence shown here is derived from an EMBL/GenBank/DDBJ whole genome shotgun (WGS) entry which is preliminary data.</text>
</comment>
<accession>A0ABS8Z950</accession>
<dbReference type="PRINTS" id="PR00723">
    <property type="entry name" value="SUBTILISIN"/>
</dbReference>
<dbReference type="InterPro" id="IPR050131">
    <property type="entry name" value="Peptidase_S8_subtilisin-like"/>
</dbReference>
<protein>
    <submittedName>
        <fullName evidence="8">S8 family serine peptidase</fullName>
    </submittedName>
</protein>
<evidence type="ECO:0000313" key="9">
    <source>
        <dbReference type="Proteomes" id="UP001521150"/>
    </source>
</evidence>
<dbReference type="SUPFAM" id="SSF52743">
    <property type="entry name" value="Subtilisin-like"/>
    <property type="match status" value="1"/>
</dbReference>
<dbReference type="InterPro" id="IPR036852">
    <property type="entry name" value="Peptidase_S8/S53_dom_sf"/>
</dbReference>
<dbReference type="Gene3D" id="3.40.50.200">
    <property type="entry name" value="Peptidase S8/S53 domain"/>
    <property type="match status" value="1"/>
</dbReference>
<organism evidence="8 9">
    <name type="scientific">Kibdelosporangium philippinense</name>
    <dbReference type="NCBI Taxonomy" id="211113"/>
    <lineage>
        <taxon>Bacteria</taxon>
        <taxon>Bacillati</taxon>
        <taxon>Actinomycetota</taxon>
        <taxon>Actinomycetes</taxon>
        <taxon>Pseudonocardiales</taxon>
        <taxon>Pseudonocardiaceae</taxon>
        <taxon>Kibdelosporangium</taxon>
    </lineage>
</organism>
<comment type="similarity">
    <text evidence="1 5 6">Belongs to the peptidase S8 family.</text>
</comment>
<dbReference type="EMBL" id="JAJVCN010000001">
    <property type="protein sequence ID" value="MCE7002382.1"/>
    <property type="molecule type" value="Genomic_DNA"/>
</dbReference>
<feature type="domain" description="Peptidase S8/S53" evidence="7">
    <location>
        <begin position="214"/>
        <end position="478"/>
    </location>
</feature>